<evidence type="ECO:0000259" key="9">
    <source>
        <dbReference type="Pfam" id="PF18059"/>
    </source>
</evidence>
<dbReference type="InterPro" id="IPR040653">
    <property type="entry name" value="Csd3_N"/>
</dbReference>
<dbReference type="PANTHER" id="PTHR21666">
    <property type="entry name" value="PEPTIDASE-RELATED"/>
    <property type="match status" value="1"/>
</dbReference>
<gene>
    <name evidence="11" type="primary">nlpD</name>
    <name evidence="11" type="ORF">ERS686654_00004</name>
</gene>
<evidence type="ECO:0000256" key="6">
    <source>
        <dbReference type="ARBA" id="ARBA00022833"/>
    </source>
</evidence>
<reference evidence="11 12" key="1">
    <citation type="submission" date="2015-11" db="EMBL/GenBank/DDBJ databases">
        <authorList>
            <consortium name="Pathogen Informatics"/>
        </authorList>
    </citation>
    <scope>NUCLEOTIDE SEQUENCE [LARGE SCALE GENOMIC DNA]</scope>
    <source>
        <strain evidence="11 12">006A-0059</strain>
    </source>
</reference>
<evidence type="ECO:0000256" key="2">
    <source>
        <dbReference type="ARBA" id="ARBA00004196"/>
    </source>
</evidence>
<dbReference type="RefSeq" id="WP_059434808.1">
    <property type="nucleotide sequence ID" value="NZ_FAVB01000001.1"/>
</dbReference>
<evidence type="ECO:0000256" key="7">
    <source>
        <dbReference type="ARBA" id="ARBA00023049"/>
    </source>
</evidence>
<keyword evidence="6" id="KW-0862">Zinc</keyword>
<sequence length="388" mass="44039">MLRKIILFLFCVINLYAIKPSVEELIWPSGESFLMFLENNKIPLALYYNLEKEDQELASEIMSGTRFQILRDEFDNITQVLIPISEELQIHIYKDHLGKFVLEFLPIIYSTEDLVLSIDINRSPYQDIISSTGNVALASSFMNAFKGSVDFKGLRKGDKLVIIYSQKRRLGRVFGMPNIKASMVEIRGKAQYVYQYDDRFYDKTGKELENFLLVKPVPNARISSRFNPKRWHPILKRYRAHLGMDYAAPKGTKIYAAGDGVVSFVGNKGGYGKVLTIRHTDNYMTLYAHLNGFAAGMRNGKTVKKGQLIAYVGNTGMSTGPHLHFGLYRNNQAINPESVVQITKSALSGKQKIEFNALVEKFNNEFVSSLTDHVNAPKEEDFESVIAF</sequence>
<dbReference type="SUPFAM" id="SSF51261">
    <property type="entry name" value="Duplicated hybrid motif"/>
    <property type="match status" value="1"/>
</dbReference>
<keyword evidence="3" id="KW-0645">Protease</keyword>
<dbReference type="Pfam" id="PF19425">
    <property type="entry name" value="Csd3_N2"/>
    <property type="match status" value="1"/>
</dbReference>
<comment type="cofactor">
    <cofactor evidence="1">
        <name>Zn(2+)</name>
        <dbReference type="ChEBI" id="CHEBI:29105"/>
    </cofactor>
</comment>
<evidence type="ECO:0000256" key="5">
    <source>
        <dbReference type="ARBA" id="ARBA00022801"/>
    </source>
</evidence>
<dbReference type="Pfam" id="PF01551">
    <property type="entry name" value="Peptidase_M23"/>
    <property type="match status" value="1"/>
</dbReference>
<evidence type="ECO:0000313" key="11">
    <source>
        <dbReference type="EMBL" id="CUU67687.1"/>
    </source>
</evidence>
<dbReference type="GO" id="GO:0046872">
    <property type="term" value="F:metal ion binding"/>
    <property type="evidence" value="ECO:0007669"/>
    <property type="project" value="UniProtKB-KW"/>
</dbReference>
<dbReference type="InterPro" id="IPR045834">
    <property type="entry name" value="Csd3_N2"/>
</dbReference>
<dbReference type="GO" id="GO:0004222">
    <property type="term" value="F:metalloendopeptidase activity"/>
    <property type="evidence" value="ECO:0007669"/>
    <property type="project" value="TreeGrafter"/>
</dbReference>
<comment type="caution">
    <text evidence="11">The sequence shown here is derived from an EMBL/GenBank/DDBJ whole genome shotgun (WGS) entry which is preliminary data.</text>
</comment>
<accession>A0A0S4R2D3</accession>
<evidence type="ECO:0000256" key="3">
    <source>
        <dbReference type="ARBA" id="ARBA00022670"/>
    </source>
</evidence>
<evidence type="ECO:0000313" key="12">
    <source>
        <dbReference type="Proteomes" id="UP000052237"/>
    </source>
</evidence>
<dbReference type="CDD" id="cd12797">
    <property type="entry name" value="M23_peptidase"/>
    <property type="match status" value="1"/>
</dbReference>
<organism evidence="11 12">
    <name type="scientific">Campylobacter hyointestinalis subsp. hyointestinalis</name>
    <dbReference type="NCBI Taxonomy" id="91352"/>
    <lineage>
        <taxon>Bacteria</taxon>
        <taxon>Pseudomonadati</taxon>
        <taxon>Campylobacterota</taxon>
        <taxon>Epsilonproteobacteria</taxon>
        <taxon>Campylobacterales</taxon>
        <taxon>Campylobacteraceae</taxon>
        <taxon>Campylobacter</taxon>
    </lineage>
</organism>
<dbReference type="Gene3D" id="2.70.70.10">
    <property type="entry name" value="Glucose Permease (Domain IIA)"/>
    <property type="match status" value="1"/>
</dbReference>
<name>A0A0S4R2D3_CAMHY</name>
<dbReference type="InterPro" id="IPR016047">
    <property type="entry name" value="M23ase_b-sheet_dom"/>
</dbReference>
<feature type="domain" description="Csd3-like second N-terminal" evidence="10">
    <location>
        <begin position="140"/>
        <end position="228"/>
    </location>
</feature>
<keyword evidence="7" id="KW-0482">Metalloprotease</keyword>
<dbReference type="Proteomes" id="UP000052237">
    <property type="component" value="Unassembled WGS sequence"/>
</dbReference>
<comment type="subcellular location">
    <subcellularLocation>
        <location evidence="2">Cell envelope</location>
    </subcellularLocation>
</comment>
<feature type="domain" description="M23ase beta-sheet core" evidence="8">
    <location>
        <begin position="240"/>
        <end position="336"/>
    </location>
</feature>
<dbReference type="AlphaFoldDB" id="A0A0S4R2D3"/>
<evidence type="ECO:0000256" key="4">
    <source>
        <dbReference type="ARBA" id="ARBA00022723"/>
    </source>
</evidence>
<evidence type="ECO:0000256" key="1">
    <source>
        <dbReference type="ARBA" id="ARBA00001947"/>
    </source>
</evidence>
<keyword evidence="5" id="KW-0378">Hydrolase</keyword>
<keyword evidence="12" id="KW-1185">Reference proteome</keyword>
<dbReference type="Gene3D" id="3.10.450.350">
    <property type="match status" value="1"/>
</dbReference>
<dbReference type="PANTHER" id="PTHR21666:SF288">
    <property type="entry name" value="CELL DIVISION PROTEIN YTFB"/>
    <property type="match status" value="1"/>
</dbReference>
<keyword evidence="4" id="KW-0479">Metal-binding</keyword>
<dbReference type="InterPro" id="IPR050570">
    <property type="entry name" value="Cell_wall_metabolism_enzyme"/>
</dbReference>
<evidence type="ECO:0000259" key="10">
    <source>
        <dbReference type="Pfam" id="PF19425"/>
    </source>
</evidence>
<evidence type="ECO:0000259" key="8">
    <source>
        <dbReference type="Pfam" id="PF01551"/>
    </source>
</evidence>
<feature type="domain" description="Csd3 N-terminal" evidence="9">
    <location>
        <begin position="25"/>
        <end position="107"/>
    </location>
</feature>
<proteinExistence type="predicted"/>
<dbReference type="InterPro" id="IPR011055">
    <property type="entry name" value="Dup_hybrid_motif"/>
</dbReference>
<dbReference type="EMBL" id="FAVB01000001">
    <property type="protein sequence ID" value="CUU67687.1"/>
    <property type="molecule type" value="Genomic_DNA"/>
</dbReference>
<dbReference type="Pfam" id="PF18059">
    <property type="entry name" value="Csd3_N"/>
    <property type="match status" value="1"/>
</dbReference>
<protein>
    <submittedName>
        <fullName evidence="11">M24/M37 family peptidase</fullName>
    </submittedName>
</protein>
<dbReference type="GO" id="GO:0030313">
    <property type="term" value="C:cell envelope"/>
    <property type="evidence" value="ECO:0007669"/>
    <property type="project" value="UniProtKB-SubCell"/>
</dbReference>
<dbReference type="GO" id="GO:0006508">
    <property type="term" value="P:proteolysis"/>
    <property type="evidence" value="ECO:0007669"/>
    <property type="project" value="UniProtKB-KW"/>
</dbReference>